<proteinExistence type="predicted"/>
<dbReference type="SUPFAM" id="SSF53474">
    <property type="entry name" value="alpha/beta-Hydrolases"/>
    <property type="match status" value="1"/>
</dbReference>
<gene>
    <name evidence="2" type="ORF">GPX89_24550</name>
</gene>
<dbReference type="Gene3D" id="3.40.50.1820">
    <property type="entry name" value="alpha/beta hydrolase"/>
    <property type="match status" value="1"/>
</dbReference>
<feature type="region of interest" description="Disordered" evidence="1">
    <location>
        <begin position="1"/>
        <end position="25"/>
    </location>
</feature>
<comment type="caution">
    <text evidence="2">The sequence shown here is derived from an EMBL/GenBank/DDBJ whole genome shotgun (WGS) entry which is preliminary data.</text>
</comment>
<sequence length="313" mass="33290">MQCGLQDGRADPGGPAARAHGPGGRGEHFRAALAYGVARFPALADVPKRTAMALQVEQYVKAAPTFGIHFERRVLELPYRGGSTSVPVHLLSATPDFTQRPVVLLSGGLDSWKMDLHAIETAFVRSANVTVLAFDHPGTGETQAPLDAYADSVIDGLVATARALGNGHVAHFGFSFGGNFAAASGLRGIVDAAIDLGGPIVDSFTRENFSRLMFGMADIAGNAFGFTARPTFDDILSAAQPFNRESLLAQDTNCPMLIVNGADDVHVVRHDTLLFEGRRDTEVHLIPDTGHVAASKLPEAIALMSAWLRDHLV</sequence>
<evidence type="ECO:0000256" key="1">
    <source>
        <dbReference type="SAM" id="MobiDB-lite"/>
    </source>
</evidence>
<name>A0A7K1V1K1_9NOCA</name>
<protein>
    <submittedName>
        <fullName evidence="2">Alpha/beta fold hydrolase</fullName>
    </submittedName>
</protein>
<keyword evidence="2" id="KW-0378">Hydrolase</keyword>
<accession>A0A7K1V1K1</accession>
<organism evidence="2 3">
    <name type="scientific">Nocardia terrae</name>
    <dbReference type="NCBI Taxonomy" id="2675851"/>
    <lineage>
        <taxon>Bacteria</taxon>
        <taxon>Bacillati</taxon>
        <taxon>Actinomycetota</taxon>
        <taxon>Actinomycetes</taxon>
        <taxon>Mycobacteriales</taxon>
        <taxon>Nocardiaceae</taxon>
        <taxon>Nocardia</taxon>
    </lineage>
</organism>
<dbReference type="GO" id="GO:0016787">
    <property type="term" value="F:hydrolase activity"/>
    <property type="evidence" value="ECO:0007669"/>
    <property type="project" value="UniProtKB-KW"/>
</dbReference>
<evidence type="ECO:0000313" key="3">
    <source>
        <dbReference type="Proteomes" id="UP000466794"/>
    </source>
</evidence>
<evidence type="ECO:0000313" key="2">
    <source>
        <dbReference type="EMBL" id="MVU80407.1"/>
    </source>
</evidence>
<dbReference type="EMBL" id="WRPP01000005">
    <property type="protein sequence ID" value="MVU80407.1"/>
    <property type="molecule type" value="Genomic_DNA"/>
</dbReference>
<dbReference type="Proteomes" id="UP000466794">
    <property type="component" value="Unassembled WGS sequence"/>
</dbReference>
<keyword evidence="3" id="KW-1185">Reference proteome</keyword>
<dbReference type="InterPro" id="IPR010520">
    <property type="entry name" value="FrsA-like"/>
</dbReference>
<dbReference type="Pfam" id="PF06500">
    <property type="entry name" value="FrsA-like"/>
    <property type="match status" value="1"/>
</dbReference>
<dbReference type="InterPro" id="IPR029058">
    <property type="entry name" value="AB_hydrolase_fold"/>
</dbReference>
<dbReference type="AlphaFoldDB" id="A0A7K1V1K1"/>
<reference evidence="2 3" key="1">
    <citation type="submission" date="2019-12" db="EMBL/GenBank/DDBJ databases">
        <title>Nocardia sp. nov. ET3-3 isolated from soil.</title>
        <authorList>
            <person name="Kanchanasin P."/>
            <person name="Tanasupawat S."/>
            <person name="Yuki M."/>
            <person name="Kudo T."/>
        </authorList>
    </citation>
    <scope>NUCLEOTIDE SEQUENCE [LARGE SCALE GENOMIC DNA]</scope>
    <source>
        <strain evidence="2 3">ET3-3</strain>
    </source>
</reference>